<dbReference type="Proteomes" id="UP000597656">
    <property type="component" value="Unassembled WGS sequence"/>
</dbReference>
<name>A0ABQ2HC92_9PSEU</name>
<sequence>MPEKATNNAEETLEDRSADIVEDQLEDLDDLDDVDFDLDEVENKIAPLALAETEALTW</sequence>
<proteinExistence type="predicted"/>
<accession>A0ABQ2HC92</accession>
<comment type="caution">
    <text evidence="1">The sequence shown here is derived from an EMBL/GenBank/DDBJ whole genome shotgun (WGS) entry which is preliminary data.</text>
</comment>
<dbReference type="NCBIfam" id="NF033737">
    <property type="entry name" value="Amm_Lyn_leader"/>
    <property type="match status" value="1"/>
</dbReference>
<evidence type="ECO:0000313" key="2">
    <source>
        <dbReference type="Proteomes" id="UP000597656"/>
    </source>
</evidence>
<protein>
    <submittedName>
        <fullName evidence="1">Uncharacterized protein</fullName>
    </submittedName>
</protein>
<evidence type="ECO:0000313" key="1">
    <source>
        <dbReference type="EMBL" id="GGM73548.1"/>
    </source>
</evidence>
<keyword evidence="2" id="KW-1185">Reference proteome</keyword>
<reference evidence="2" key="1">
    <citation type="journal article" date="2019" name="Int. J. Syst. Evol. Microbiol.">
        <title>The Global Catalogue of Microorganisms (GCM) 10K type strain sequencing project: providing services to taxonomists for standard genome sequencing and annotation.</title>
        <authorList>
            <consortium name="The Broad Institute Genomics Platform"/>
            <consortium name="The Broad Institute Genome Sequencing Center for Infectious Disease"/>
            <person name="Wu L."/>
            <person name="Ma J."/>
        </authorList>
    </citation>
    <scope>NUCLEOTIDE SEQUENCE [LARGE SCALE GENOMIC DNA]</scope>
    <source>
        <strain evidence="2">CGMCC 4.7319</strain>
    </source>
</reference>
<dbReference type="EMBL" id="BMNC01000001">
    <property type="protein sequence ID" value="GGM73548.1"/>
    <property type="molecule type" value="Genomic_DNA"/>
</dbReference>
<gene>
    <name evidence="1" type="ORF">GCM10011609_06690</name>
</gene>
<organism evidence="1 2">
    <name type="scientific">Lentzea pudingi</name>
    <dbReference type="NCBI Taxonomy" id="1789439"/>
    <lineage>
        <taxon>Bacteria</taxon>
        <taxon>Bacillati</taxon>
        <taxon>Actinomycetota</taxon>
        <taxon>Actinomycetes</taxon>
        <taxon>Pseudonocardiales</taxon>
        <taxon>Pseudonocardiaceae</taxon>
        <taxon>Lentzea</taxon>
    </lineage>
</organism>